<feature type="transmembrane region" description="Helical" evidence="1">
    <location>
        <begin position="267"/>
        <end position="285"/>
    </location>
</feature>
<feature type="transmembrane region" description="Helical" evidence="1">
    <location>
        <begin position="209"/>
        <end position="229"/>
    </location>
</feature>
<dbReference type="OrthoDB" id="442385at2"/>
<feature type="transmembrane region" description="Helical" evidence="1">
    <location>
        <begin position="403"/>
        <end position="422"/>
    </location>
</feature>
<name>A0A2A4GE60_9FLAO</name>
<evidence type="ECO:0000313" key="3">
    <source>
        <dbReference type="Proteomes" id="UP000219559"/>
    </source>
</evidence>
<feature type="transmembrane region" description="Helical" evidence="1">
    <location>
        <begin position="310"/>
        <end position="329"/>
    </location>
</feature>
<evidence type="ECO:0000256" key="1">
    <source>
        <dbReference type="SAM" id="Phobius"/>
    </source>
</evidence>
<reference evidence="2 3" key="1">
    <citation type="submission" date="2017-04" db="EMBL/GenBank/DDBJ databases">
        <title>A new member of the family Flavobacteriaceae isolated from ascidians.</title>
        <authorList>
            <person name="Chen L."/>
        </authorList>
    </citation>
    <scope>NUCLEOTIDE SEQUENCE [LARGE SCALE GENOMIC DNA]</scope>
    <source>
        <strain evidence="2 3">HQA918</strain>
    </source>
</reference>
<keyword evidence="1" id="KW-1133">Transmembrane helix</keyword>
<proteinExistence type="predicted"/>
<dbReference type="EMBL" id="NBWU01000001">
    <property type="protein sequence ID" value="PCE66270.1"/>
    <property type="molecule type" value="Genomic_DNA"/>
</dbReference>
<dbReference type="AlphaFoldDB" id="A0A2A4GE60"/>
<comment type="caution">
    <text evidence="2">The sequence shown here is derived from an EMBL/GenBank/DDBJ whole genome shotgun (WGS) entry which is preliminary data.</text>
</comment>
<organism evidence="2 3">
    <name type="scientific">Sediminicola luteus</name>
    <dbReference type="NCBI Taxonomy" id="319238"/>
    <lineage>
        <taxon>Bacteria</taxon>
        <taxon>Pseudomonadati</taxon>
        <taxon>Bacteroidota</taxon>
        <taxon>Flavobacteriia</taxon>
        <taxon>Flavobacteriales</taxon>
        <taxon>Flavobacteriaceae</taxon>
        <taxon>Sediminicola</taxon>
    </lineage>
</organism>
<feature type="transmembrane region" description="Helical" evidence="1">
    <location>
        <begin position="442"/>
        <end position="464"/>
    </location>
</feature>
<feature type="transmembrane region" description="Helical" evidence="1">
    <location>
        <begin position="500"/>
        <end position="522"/>
    </location>
</feature>
<dbReference type="RefSeq" id="WP_097441792.1">
    <property type="nucleotide sequence ID" value="NZ_NBWU01000001.1"/>
</dbReference>
<feature type="transmembrane region" description="Helical" evidence="1">
    <location>
        <begin position="476"/>
        <end position="494"/>
    </location>
</feature>
<evidence type="ECO:0000313" key="2">
    <source>
        <dbReference type="EMBL" id="PCE66270.1"/>
    </source>
</evidence>
<protein>
    <submittedName>
        <fullName evidence="2">Uncharacterized protein</fullName>
    </submittedName>
</protein>
<sequence length="533" mass="60428">MGDFHLKVRTLTQDVIDKIGDPVNFIEVVACLESFGIRDKDVFSDYGFVSLTDLARSIYADLKEKRGGNVLLNEKERVKKTDQNEIPVSDYLITKAKILGKYYPLGLFHILPVFIQIAAIVLFGYSLWTFLGFNIIQSTAVVLGVILGLVFSGGYVQVMGRQASFYWDHAEYAKAKLVVDKITYSGVSGMLRMFVVLFLINFLFNLYPFAFLCVVVVYTFLIGLLLLVMAPFHTMKQRWGISLAVIIATLCALGLHAAGVWVYLSHWTGILLAIVVSKTLLYWLFKKKKALEKPNIKPKKLVVIYRNYPYFFYGMGIYAFIFLDRILAWTANTGITHRFMLLYEKDYEIGMDLAILMFFLLAGVMEFSIAAFSKFMDIRQKNTGYLDVAVFNKAFHQMYLKHMGLLVVSAVAAASFIYWVATSPMGYTSRFDEPLESLSLKVCLIGVIGYLFLSWGMLNSLYLFTLNKPKPALTSLLVGFATNFTIGFALSRWVSYEYSAIGMLLGALTFGVLSCRQVLAFFKELDYHYYAAY</sequence>
<accession>A0A2A4GE60</accession>
<feature type="transmembrane region" description="Helical" evidence="1">
    <location>
        <begin position="182"/>
        <end position="203"/>
    </location>
</feature>
<gene>
    <name evidence="2" type="ORF">B7P33_02940</name>
</gene>
<feature type="transmembrane region" description="Helical" evidence="1">
    <location>
        <begin position="349"/>
        <end position="372"/>
    </location>
</feature>
<feature type="transmembrane region" description="Helical" evidence="1">
    <location>
        <begin position="241"/>
        <end position="261"/>
    </location>
</feature>
<keyword evidence="1" id="KW-0812">Transmembrane</keyword>
<feature type="transmembrane region" description="Helical" evidence="1">
    <location>
        <begin position="105"/>
        <end position="128"/>
    </location>
</feature>
<keyword evidence="3" id="KW-1185">Reference proteome</keyword>
<dbReference type="Proteomes" id="UP000219559">
    <property type="component" value="Unassembled WGS sequence"/>
</dbReference>
<feature type="transmembrane region" description="Helical" evidence="1">
    <location>
        <begin position="134"/>
        <end position="156"/>
    </location>
</feature>
<keyword evidence="1" id="KW-0472">Membrane</keyword>